<dbReference type="GO" id="GO:0046942">
    <property type="term" value="P:carboxylic acid transport"/>
    <property type="evidence" value="ECO:0007669"/>
    <property type="project" value="UniProtKB-ARBA"/>
</dbReference>
<evidence type="ECO:0000256" key="6">
    <source>
        <dbReference type="ARBA" id="ARBA00022475"/>
    </source>
</evidence>
<feature type="region of interest" description="Disordered" evidence="26">
    <location>
        <begin position="53"/>
        <end position="88"/>
    </location>
</feature>
<organism evidence="29 30">
    <name type="scientific">Frankliniella occidentalis</name>
    <name type="common">Western flower thrips</name>
    <name type="synonym">Euthrips occidentalis</name>
    <dbReference type="NCBI Taxonomy" id="133901"/>
    <lineage>
        <taxon>Eukaryota</taxon>
        <taxon>Metazoa</taxon>
        <taxon>Ecdysozoa</taxon>
        <taxon>Arthropoda</taxon>
        <taxon>Hexapoda</taxon>
        <taxon>Insecta</taxon>
        <taxon>Pterygota</taxon>
        <taxon>Neoptera</taxon>
        <taxon>Paraneoptera</taxon>
        <taxon>Thysanoptera</taxon>
        <taxon>Terebrantia</taxon>
        <taxon>Thripoidea</taxon>
        <taxon>Thripidae</taxon>
        <taxon>Frankliniella</taxon>
    </lineage>
</organism>
<comment type="catalytic activity">
    <reaction evidence="17">
        <text>N-acetylneuraminate(in) + H(+)(in) = N-acetylneuraminate(out) + H(+)(out)</text>
        <dbReference type="Rhea" id="RHEA:28987"/>
        <dbReference type="ChEBI" id="CHEBI:15378"/>
        <dbReference type="ChEBI" id="CHEBI:35418"/>
    </reaction>
    <physiologicalReaction direction="right-to-left" evidence="17">
        <dbReference type="Rhea" id="RHEA:28989"/>
    </physiologicalReaction>
</comment>
<feature type="transmembrane region" description="Helical" evidence="27">
    <location>
        <begin position="451"/>
        <end position="470"/>
    </location>
</feature>
<feature type="transmembrane region" description="Helical" evidence="27">
    <location>
        <begin position="415"/>
        <end position="439"/>
    </location>
</feature>
<evidence type="ECO:0000256" key="25">
    <source>
        <dbReference type="ARBA" id="ARBA00081925"/>
    </source>
</evidence>
<dbReference type="CDD" id="cd17318">
    <property type="entry name" value="MFS_SLC17"/>
    <property type="match status" value="1"/>
</dbReference>
<dbReference type="FunFam" id="1.20.1250.20:FF:000067">
    <property type="entry name" value="sialin isoform X2"/>
    <property type="match status" value="1"/>
</dbReference>
<feature type="transmembrane region" description="Helical" evidence="27">
    <location>
        <begin position="128"/>
        <end position="147"/>
    </location>
</feature>
<evidence type="ECO:0000256" key="21">
    <source>
        <dbReference type="ARBA" id="ARBA00056891"/>
    </source>
</evidence>
<accession>A0A6J1T363</accession>
<keyword evidence="7 27" id="KW-0812">Transmembrane</keyword>
<comment type="function">
    <text evidence="21">Receptor for CM101, a polysaccharide produced by group B Streptococcus with antipathoangiogenic properties.</text>
</comment>
<dbReference type="PROSITE" id="PS00217">
    <property type="entry name" value="SUGAR_TRANSPORT_2"/>
    <property type="match status" value="1"/>
</dbReference>
<comment type="catalytic activity">
    <reaction evidence="19">
        <text>L-glutamate(out) = L-glutamate(in)</text>
        <dbReference type="Rhea" id="RHEA:66336"/>
        <dbReference type="ChEBI" id="CHEBI:29985"/>
    </reaction>
    <physiologicalReaction direction="left-to-right" evidence="19">
        <dbReference type="Rhea" id="RHEA:66337"/>
    </physiologicalReaction>
</comment>
<evidence type="ECO:0000256" key="11">
    <source>
        <dbReference type="ARBA" id="ARBA00023136"/>
    </source>
</evidence>
<evidence type="ECO:0000256" key="13">
    <source>
        <dbReference type="ARBA" id="ARBA00023228"/>
    </source>
</evidence>
<evidence type="ECO:0000256" key="1">
    <source>
        <dbReference type="ARBA" id="ARBA00004432"/>
    </source>
</evidence>
<comment type="catalytic activity">
    <reaction evidence="15">
        <text>2 nitrate(out) + H(+)(out) = 2 nitrate(in) + H(+)(in)</text>
        <dbReference type="Rhea" id="RHEA:71539"/>
        <dbReference type="ChEBI" id="CHEBI:15378"/>
        <dbReference type="ChEBI" id="CHEBI:17632"/>
    </reaction>
    <physiologicalReaction direction="left-to-right" evidence="15">
        <dbReference type="Rhea" id="RHEA:71540"/>
    </physiologicalReaction>
</comment>
<evidence type="ECO:0000256" key="19">
    <source>
        <dbReference type="ARBA" id="ARBA00051447"/>
    </source>
</evidence>
<evidence type="ECO:0000256" key="9">
    <source>
        <dbReference type="ARBA" id="ARBA00022989"/>
    </source>
</evidence>
<evidence type="ECO:0000313" key="29">
    <source>
        <dbReference type="Proteomes" id="UP000504606"/>
    </source>
</evidence>
<dbReference type="GO" id="GO:0015293">
    <property type="term" value="F:symporter activity"/>
    <property type="evidence" value="ECO:0007669"/>
    <property type="project" value="UniProtKB-KW"/>
</dbReference>
<dbReference type="GO" id="GO:0006820">
    <property type="term" value="P:monoatomic anion transport"/>
    <property type="evidence" value="ECO:0007669"/>
    <property type="project" value="TreeGrafter"/>
</dbReference>
<dbReference type="OrthoDB" id="2985014at2759"/>
<dbReference type="SUPFAM" id="SSF103473">
    <property type="entry name" value="MFS general substrate transporter"/>
    <property type="match status" value="1"/>
</dbReference>
<keyword evidence="12" id="KW-0325">Glycoprotein</keyword>
<dbReference type="GO" id="GO:0005765">
    <property type="term" value="C:lysosomal membrane"/>
    <property type="evidence" value="ECO:0007669"/>
    <property type="project" value="UniProtKB-SubCell"/>
</dbReference>
<evidence type="ECO:0000256" key="2">
    <source>
        <dbReference type="ARBA" id="ARBA00004554"/>
    </source>
</evidence>
<dbReference type="PANTHER" id="PTHR11662:SF415">
    <property type="entry name" value="AT30085P-RELATED"/>
    <property type="match status" value="1"/>
</dbReference>
<dbReference type="RefSeq" id="XP_026287718.1">
    <property type="nucleotide sequence ID" value="XM_026431933.2"/>
</dbReference>
<dbReference type="InterPro" id="IPR036259">
    <property type="entry name" value="MFS_trans_sf"/>
</dbReference>
<keyword evidence="11 27" id="KW-0472">Membrane</keyword>
<dbReference type="Proteomes" id="UP000504606">
    <property type="component" value="Unplaced"/>
</dbReference>
<evidence type="ECO:0000256" key="8">
    <source>
        <dbReference type="ARBA" id="ARBA00022847"/>
    </source>
</evidence>
<evidence type="ECO:0000256" key="18">
    <source>
        <dbReference type="ARBA" id="ARBA00051403"/>
    </source>
</evidence>
<evidence type="ECO:0000256" key="4">
    <source>
        <dbReference type="ARBA" id="ARBA00004656"/>
    </source>
</evidence>
<evidence type="ECO:0000256" key="7">
    <source>
        <dbReference type="ARBA" id="ARBA00022692"/>
    </source>
</evidence>
<dbReference type="KEGG" id="foc:113213024"/>
<evidence type="ECO:0000256" key="22">
    <source>
        <dbReference type="ARBA" id="ARBA00069713"/>
    </source>
</evidence>
<dbReference type="Pfam" id="PF07690">
    <property type="entry name" value="MFS_1"/>
    <property type="match status" value="1"/>
</dbReference>
<comment type="catalytic activity">
    <reaction evidence="16">
        <text>L-aspartate(out) = L-aspartate(in)</text>
        <dbReference type="Rhea" id="RHEA:66332"/>
        <dbReference type="ChEBI" id="CHEBI:29991"/>
    </reaction>
    <physiologicalReaction direction="left-to-right" evidence="16">
        <dbReference type="Rhea" id="RHEA:66333"/>
    </physiologicalReaction>
</comment>
<name>A0A6J1T363_FRAOC</name>
<keyword evidence="9 27" id="KW-1133">Transmembrane helix</keyword>
<keyword evidence="5" id="KW-0813">Transport</keyword>
<feature type="transmembrane region" description="Helical" evidence="27">
    <location>
        <begin position="220"/>
        <end position="239"/>
    </location>
</feature>
<feature type="transmembrane region" description="Helical" evidence="27">
    <location>
        <begin position="359"/>
        <end position="378"/>
    </location>
</feature>
<dbReference type="GO" id="GO:0030672">
    <property type="term" value="C:synaptic vesicle membrane"/>
    <property type="evidence" value="ECO:0007669"/>
    <property type="project" value="UniProtKB-SubCell"/>
</dbReference>
<feature type="domain" description="Major facilitator superfamily (MFS) profile" evidence="28">
    <location>
        <begin position="19"/>
        <end position="476"/>
    </location>
</feature>
<evidence type="ECO:0000256" key="12">
    <source>
        <dbReference type="ARBA" id="ARBA00023180"/>
    </source>
</evidence>
<feature type="transmembrane region" description="Helical" evidence="27">
    <location>
        <begin position="153"/>
        <end position="176"/>
    </location>
</feature>
<evidence type="ECO:0000256" key="5">
    <source>
        <dbReference type="ARBA" id="ARBA00022448"/>
    </source>
</evidence>
<dbReference type="PROSITE" id="PS50850">
    <property type="entry name" value="MFS"/>
    <property type="match status" value="1"/>
</dbReference>
<reference evidence="30" key="1">
    <citation type="submission" date="2025-08" db="UniProtKB">
        <authorList>
            <consortium name="RefSeq"/>
        </authorList>
    </citation>
    <scope>IDENTIFICATION</scope>
    <source>
        <tissue evidence="30">Whole organism</tissue>
    </source>
</reference>
<evidence type="ECO:0000256" key="3">
    <source>
        <dbReference type="ARBA" id="ARBA00004638"/>
    </source>
</evidence>
<dbReference type="InterPro" id="IPR011701">
    <property type="entry name" value="MFS"/>
</dbReference>
<protein>
    <recommendedName>
        <fullName evidence="22">Sialin</fullName>
    </recommendedName>
    <alternativeName>
        <fullName evidence="25">H(+)/nitrate cotransporter</fullName>
    </alternativeName>
    <alternativeName>
        <fullName evidence="23">H(+)/sialic acid cotransporter</fullName>
    </alternativeName>
    <alternativeName>
        <fullName evidence="24">Vesicular excitatory amino acid transporter</fullName>
    </alternativeName>
</protein>
<evidence type="ECO:0000256" key="24">
    <source>
        <dbReference type="ARBA" id="ARBA00081195"/>
    </source>
</evidence>
<evidence type="ECO:0000256" key="17">
    <source>
        <dbReference type="ARBA" id="ARBA00050625"/>
    </source>
</evidence>
<gene>
    <name evidence="30" type="primary">LOC113213024</name>
</gene>
<keyword evidence="10" id="KW-0770">Synapse</keyword>
<dbReference type="Gene3D" id="1.20.1250.20">
    <property type="entry name" value="MFS general substrate transporter like domains"/>
    <property type="match status" value="2"/>
</dbReference>
<dbReference type="InterPro" id="IPR005829">
    <property type="entry name" value="Sugar_transporter_CS"/>
</dbReference>
<feature type="transmembrane region" description="Helical" evidence="27">
    <location>
        <begin position="284"/>
        <end position="305"/>
    </location>
</feature>
<proteinExistence type="predicted"/>
<evidence type="ECO:0000256" key="14">
    <source>
        <dbReference type="ARBA" id="ARBA00023329"/>
    </source>
</evidence>
<dbReference type="PANTHER" id="PTHR11662">
    <property type="entry name" value="SOLUTE CARRIER FAMILY 17"/>
    <property type="match status" value="1"/>
</dbReference>
<evidence type="ECO:0000256" key="16">
    <source>
        <dbReference type="ARBA" id="ARBA00050554"/>
    </source>
</evidence>
<feature type="transmembrane region" description="Helical" evidence="27">
    <location>
        <begin position="20"/>
        <end position="43"/>
    </location>
</feature>
<evidence type="ECO:0000256" key="27">
    <source>
        <dbReference type="SAM" id="Phobius"/>
    </source>
</evidence>
<dbReference type="FunFam" id="1.20.1250.20:FF:000003">
    <property type="entry name" value="Solute carrier family 17 member 3"/>
    <property type="match status" value="1"/>
</dbReference>
<keyword evidence="13" id="KW-0458">Lysosome</keyword>
<evidence type="ECO:0000313" key="30">
    <source>
        <dbReference type="RefSeq" id="XP_026287718.1"/>
    </source>
</evidence>
<keyword evidence="6" id="KW-1003">Cell membrane</keyword>
<dbReference type="GeneID" id="113213024"/>
<keyword evidence="8" id="KW-0769">Symport</keyword>
<dbReference type="AlphaFoldDB" id="A0A6J1T363"/>
<dbReference type="GO" id="GO:0016323">
    <property type="term" value="C:basolateral plasma membrane"/>
    <property type="evidence" value="ECO:0007669"/>
    <property type="project" value="UniProtKB-SubCell"/>
</dbReference>
<evidence type="ECO:0000256" key="15">
    <source>
        <dbReference type="ARBA" id="ARBA00050101"/>
    </source>
</evidence>
<evidence type="ECO:0000256" key="26">
    <source>
        <dbReference type="SAM" id="MobiDB-lite"/>
    </source>
</evidence>
<comment type="subcellular location">
    <subcellularLocation>
        <location evidence="2">Basolateral cell membrane</location>
        <topology evidence="2">Multi-pass membrane protein</topology>
    </subcellularLocation>
    <subcellularLocation>
        <location evidence="3">Cytoplasmic vesicle</location>
        <location evidence="3">Secretory vesicle membrane</location>
        <topology evidence="3">Multi-pass membrane protein</topology>
    </subcellularLocation>
    <subcellularLocation>
        <location evidence="1">Cytoplasmic vesicle</location>
        <location evidence="1">Secretory vesicle</location>
        <location evidence="1">Synaptic vesicle membrane</location>
    </subcellularLocation>
    <subcellularLocation>
        <location evidence="4">Lysosome membrane</location>
    </subcellularLocation>
</comment>
<comment type="catalytic activity">
    <reaction evidence="18">
        <text>N-acetyl-L-aspartyl-L-glutamate(out) = N-acetyl-L-aspartyl-L-glutamate(in)</text>
        <dbReference type="Rhea" id="RHEA:72599"/>
        <dbReference type="ChEBI" id="CHEBI:76931"/>
    </reaction>
    <physiologicalReaction direction="left-to-right" evidence="18">
        <dbReference type="Rhea" id="RHEA:72600"/>
    </physiologicalReaction>
</comment>
<dbReference type="InterPro" id="IPR020846">
    <property type="entry name" value="MFS_dom"/>
</dbReference>
<evidence type="ECO:0000256" key="20">
    <source>
        <dbReference type="ARBA" id="ARBA00051612"/>
    </source>
</evidence>
<evidence type="ECO:0000256" key="10">
    <source>
        <dbReference type="ARBA" id="ARBA00023018"/>
    </source>
</evidence>
<keyword evidence="14" id="KW-0968">Cytoplasmic vesicle</keyword>
<evidence type="ECO:0000256" key="23">
    <source>
        <dbReference type="ARBA" id="ARBA00080244"/>
    </source>
</evidence>
<feature type="transmembrane region" description="Helical" evidence="27">
    <location>
        <begin position="188"/>
        <end position="214"/>
    </location>
</feature>
<sequence length="504" mass="54065">MPRQPILTFVPSWVQQRYVLSVMLLLAVMNMYTMRVCLSVAIVQMVSHDTPGGGDGGDAGAMVVVDPDRCDPPGGNQTSGGDPASETDGEFAWSPTLQGVILSSFYYGYVVSHLPGGVFADRFGGKHALGYGLLVTSVTTLLSPVAARLGSGYLIAIRIIMGLGEGVTFPAISALLSEWIPPCERSRLGAFVYAGAQLGSVLGTAGGGLALHYLDWPATFYIFGALGMAWYVLWLLLCYSSPSEHPFISQEERDFLAHQIKQVGGESAARPRTPWRGILTSRPVWGLVVIQVGHDWGFFTLLTDLPKYMRSVLRFDIAQNGALSSLPYLTMWGTSMVFGAVADWLILRGTLSVLSVRRLFTTIASLTCAVGIIAASFAGCDWVAVVALLTAGLGGMGGAYCGMRINALDLSRRHAGTVMALVNGVGAVSGIVSPLLIGMLTPHETMAEWRLTFWIVFGVLLVTNTVYVLLARADIQPWDRPEAEPYAPYLPSSHSAEHQGEGRG</sequence>
<dbReference type="InterPro" id="IPR050382">
    <property type="entry name" value="MFS_Na/Anion_cotransporter"/>
</dbReference>
<comment type="catalytic activity">
    <reaction evidence="20">
        <text>D-glucuronate(out) + H(+)(out) = D-glucuronate(in) + H(+)(in)</text>
        <dbReference type="Rhea" id="RHEA:72591"/>
        <dbReference type="ChEBI" id="CHEBI:15378"/>
        <dbReference type="ChEBI" id="CHEBI:58720"/>
    </reaction>
    <physiologicalReaction direction="left-to-right" evidence="20">
        <dbReference type="Rhea" id="RHEA:72592"/>
    </physiologicalReaction>
</comment>
<feature type="transmembrane region" description="Helical" evidence="27">
    <location>
        <begin position="384"/>
        <end position="403"/>
    </location>
</feature>
<keyword evidence="29" id="KW-1185">Reference proteome</keyword>
<feature type="transmembrane region" description="Helical" evidence="27">
    <location>
        <begin position="325"/>
        <end position="347"/>
    </location>
</feature>
<evidence type="ECO:0000259" key="28">
    <source>
        <dbReference type="PROSITE" id="PS50850"/>
    </source>
</evidence>